<evidence type="ECO:0000313" key="2">
    <source>
        <dbReference type="EMBL" id="KAE9965994.1"/>
    </source>
</evidence>
<reference evidence="2 5" key="1">
    <citation type="submission" date="2019-07" db="EMBL/GenBank/DDBJ databases">
        <title>Venturia inaequalis Genome Resource.</title>
        <authorList>
            <person name="Lichtner F.J."/>
        </authorList>
    </citation>
    <scope>NUCLEOTIDE SEQUENCE [LARGE SCALE GENOMIC DNA]</scope>
    <source>
        <strain evidence="3 4">120213</strain>
        <strain evidence="2 5">DMI_063113</strain>
    </source>
</reference>
<sequence>MKVFNAFSLILPLVSLSTCKVYEFTSAKTFNICGKVYNGGWGWGRVEFGTISAQCLDQKQMIMRCWHHLPRSGGEAPGEYTCSGRKQSCLPAFPAGKNFPDAACITLFDPMGTKGAGDLDNYACSSGVNVGNAPIWVLSSISTDKPIYVDSTTECSVVRSGTQNSIYKSSHCDKTSTVLKLAAKTTYQACIRTAAALAKTSVSFTWHLSGPGKLTRGLQQHGNPISEMFTIDNSTSNGAIQIVIGD</sequence>
<evidence type="ECO:0000313" key="3">
    <source>
        <dbReference type="EMBL" id="KAE9985230.1"/>
    </source>
</evidence>
<dbReference type="Proteomes" id="UP000447873">
    <property type="component" value="Unassembled WGS sequence"/>
</dbReference>
<proteinExistence type="predicted"/>
<dbReference type="Proteomes" id="UP000490939">
    <property type="component" value="Unassembled WGS sequence"/>
</dbReference>
<keyword evidence="5" id="KW-1185">Reference proteome</keyword>
<feature type="signal peptide" evidence="1">
    <location>
        <begin position="1"/>
        <end position="19"/>
    </location>
</feature>
<protein>
    <recommendedName>
        <fullName evidence="6">Secreted protein</fullName>
    </recommendedName>
</protein>
<dbReference type="AlphaFoldDB" id="A0A8H3YMG5"/>
<evidence type="ECO:0000313" key="4">
    <source>
        <dbReference type="Proteomes" id="UP000447873"/>
    </source>
</evidence>
<dbReference type="EMBL" id="WNWS01000042">
    <property type="protein sequence ID" value="KAE9985230.1"/>
    <property type="molecule type" value="Genomic_DNA"/>
</dbReference>
<evidence type="ECO:0000313" key="5">
    <source>
        <dbReference type="Proteomes" id="UP000490939"/>
    </source>
</evidence>
<comment type="caution">
    <text evidence="2">The sequence shown here is derived from an EMBL/GenBank/DDBJ whole genome shotgun (WGS) entry which is preliminary data.</text>
</comment>
<evidence type="ECO:0008006" key="6">
    <source>
        <dbReference type="Google" id="ProtNLM"/>
    </source>
</evidence>
<dbReference type="EMBL" id="WNWR01001036">
    <property type="protein sequence ID" value="KAE9965994.1"/>
    <property type="molecule type" value="Genomic_DNA"/>
</dbReference>
<feature type="chain" id="PRO_5044690985" description="Secreted protein" evidence="1">
    <location>
        <begin position="20"/>
        <end position="246"/>
    </location>
</feature>
<evidence type="ECO:0000256" key="1">
    <source>
        <dbReference type="SAM" id="SignalP"/>
    </source>
</evidence>
<keyword evidence="1" id="KW-0732">Signal</keyword>
<organism evidence="2 5">
    <name type="scientific">Venturia inaequalis</name>
    <name type="common">Apple scab fungus</name>
    <dbReference type="NCBI Taxonomy" id="5025"/>
    <lineage>
        <taxon>Eukaryota</taxon>
        <taxon>Fungi</taxon>
        <taxon>Dikarya</taxon>
        <taxon>Ascomycota</taxon>
        <taxon>Pezizomycotina</taxon>
        <taxon>Dothideomycetes</taxon>
        <taxon>Pleosporomycetidae</taxon>
        <taxon>Venturiales</taxon>
        <taxon>Venturiaceae</taxon>
        <taxon>Venturia</taxon>
    </lineage>
</organism>
<accession>A0A8H3YMG5</accession>
<name>A0A8H3YMG5_VENIN</name>
<gene>
    <name evidence="2" type="ORF">EG327_000261</name>
    <name evidence="3" type="ORF">EG328_007770</name>
</gene>